<feature type="region of interest" description="Disordered" evidence="1">
    <location>
        <begin position="1"/>
        <end position="28"/>
    </location>
</feature>
<dbReference type="Proteomes" id="UP000728185">
    <property type="component" value="Unassembled WGS sequence"/>
</dbReference>
<evidence type="ECO:0000313" key="2">
    <source>
        <dbReference type="EMBL" id="KAA0187034.1"/>
    </source>
</evidence>
<protein>
    <submittedName>
        <fullName evidence="2">Uncharacterized protein</fullName>
    </submittedName>
</protein>
<feature type="compositionally biased region" description="Low complexity" evidence="1">
    <location>
        <begin position="123"/>
        <end position="138"/>
    </location>
</feature>
<proteinExistence type="predicted"/>
<dbReference type="EMBL" id="LUCM01009405">
    <property type="protein sequence ID" value="KAA0187034.1"/>
    <property type="molecule type" value="Genomic_DNA"/>
</dbReference>
<reference evidence="2" key="1">
    <citation type="submission" date="2019-05" db="EMBL/GenBank/DDBJ databases">
        <title>Annotation for the trematode Fasciolopsis buski.</title>
        <authorList>
            <person name="Choi Y.-J."/>
        </authorList>
    </citation>
    <scope>NUCLEOTIDE SEQUENCE</scope>
    <source>
        <strain evidence="2">HT</strain>
        <tissue evidence="2">Whole worm</tissue>
    </source>
</reference>
<feature type="region of interest" description="Disordered" evidence="1">
    <location>
        <begin position="67"/>
        <end position="157"/>
    </location>
</feature>
<dbReference type="AlphaFoldDB" id="A0A8E0RSM1"/>
<gene>
    <name evidence="2" type="ORF">FBUS_06857</name>
</gene>
<sequence>MAMSARYTRRRAKIRPVHTDSSTATQPLPSLSTMASRCLARRWCNHLATSSSQLWFGTSQKQSNCSTSNGMFGRMAQTSTTSRPINLASLSSESEEISTKEDDDDFLNEPNGEEKRSFSSAMSTGDISSIRGSGSSSTANPVNREARRTRKRWPFCS</sequence>
<evidence type="ECO:0000256" key="1">
    <source>
        <dbReference type="SAM" id="MobiDB-lite"/>
    </source>
</evidence>
<accession>A0A8E0RSM1</accession>
<evidence type="ECO:0000313" key="3">
    <source>
        <dbReference type="Proteomes" id="UP000728185"/>
    </source>
</evidence>
<feature type="compositionally biased region" description="Basic residues" evidence="1">
    <location>
        <begin position="147"/>
        <end position="157"/>
    </location>
</feature>
<feature type="compositionally biased region" description="Polar residues" evidence="1">
    <location>
        <begin position="67"/>
        <end position="90"/>
    </location>
</feature>
<feature type="compositionally biased region" description="Acidic residues" evidence="1">
    <location>
        <begin position="93"/>
        <end position="107"/>
    </location>
</feature>
<feature type="compositionally biased region" description="Polar residues" evidence="1">
    <location>
        <begin position="19"/>
        <end position="28"/>
    </location>
</feature>
<keyword evidence="3" id="KW-1185">Reference proteome</keyword>
<comment type="caution">
    <text evidence="2">The sequence shown here is derived from an EMBL/GenBank/DDBJ whole genome shotgun (WGS) entry which is preliminary data.</text>
</comment>
<name>A0A8E0RSM1_9TREM</name>
<organism evidence="2 3">
    <name type="scientific">Fasciolopsis buskii</name>
    <dbReference type="NCBI Taxonomy" id="27845"/>
    <lineage>
        <taxon>Eukaryota</taxon>
        <taxon>Metazoa</taxon>
        <taxon>Spiralia</taxon>
        <taxon>Lophotrochozoa</taxon>
        <taxon>Platyhelminthes</taxon>
        <taxon>Trematoda</taxon>
        <taxon>Digenea</taxon>
        <taxon>Plagiorchiida</taxon>
        <taxon>Echinostomata</taxon>
        <taxon>Echinostomatoidea</taxon>
        <taxon>Fasciolidae</taxon>
        <taxon>Fasciolopsis</taxon>
    </lineage>
</organism>
<feature type="compositionally biased region" description="Basic residues" evidence="1">
    <location>
        <begin position="7"/>
        <end position="16"/>
    </location>
</feature>